<evidence type="ECO:0000313" key="1">
    <source>
        <dbReference type="EMBL" id="EJW73259.1"/>
    </source>
</evidence>
<comment type="caution">
    <text evidence="1">The sequence shown here is derived from an EMBL/GenBank/DDBJ whole genome shotgun (WGS) entry which is preliminary data.</text>
</comment>
<protein>
    <recommendedName>
        <fullName evidence="3">CCD97-like C-terminal domain-containing protein</fullName>
    </recommendedName>
</protein>
<sequence length="130" mass="15857">MIDRIVSHDDIFYRSEQRDTPDLTMQEKRELLENLYVTNSHLFIRRYHKYLNVEDCECFDQNDYEIQFYAKAVMERCKDADIKKREFRYFRQPKNNTTLTLSIYFVLCIFIEYKTPKSTLCGINAIKKRN</sequence>
<accession>J9ECX6</accession>
<name>J9ECX6_WUCBA</name>
<proteinExistence type="predicted"/>
<dbReference type="InterPro" id="IPR018613">
    <property type="entry name" value="Ccdc97-like"/>
</dbReference>
<dbReference type="AlphaFoldDB" id="J9ECX6"/>
<dbReference type="PANTHER" id="PTHR31840:SF1">
    <property type="entry name" value="COILED-COIL DOMAIN-CONTAINING PROTEIN 97"/>
    <property type="match status" value="1"/>
</dbReference>
<evidence type="ECO:0000313" key="2">
    <source>
        <dbReference type="Proteomes" id="UP000004810"/>
    </source>
</evidence>
<reference evidence="2" key="1">
    <citation type="submission" date="2012-08" db="EMBL/GenBank/DDBJ databases">
        <title>The Genome Sequence of Wuchereria bancrofti.</title>
        <authorList>
            <person name="Nutman T.B."/>
            <person name="Fink D.L."/>
            <person name="Russ C."/>
            <person name="Young S."/>
            <person name="Zeng Q."/>
            <person name="Koehrsen M."/>
            <person name="Alvarado L."/>
            <person name="Berlin A."/>
            <person name="Chapman S.B."/>
            <person name="Chen Z."/>
            <person name="Freedman E."/>
            <person name="Gellesch M."/>
            <person name="Goldberg J."/>
            <person name="Griggs A."/>
            <person name="Gujja S."/>
            <person name="Heilman E.R."/>
            <person name="Heiman D."/>
            <person name="Hepburn T."/>
            <person name="Howarth C."/>
            <person name="Jen D."/>
            <person name="Larson L."/>
            <person name="Lewis B."/>
            <person name="Mehta T."/>
            <person name="Park D."/>
            <person name="Pearson M."/>
            <person name="Roberts A."/>
            <person name="Saif S."/>
            <person name="Shea T."/>
            <person name="Shenoy N."/>
            <person name="Sisk P."/>
            <person name="Stolte C."/>
            <person name="Sykes S."/>
            <person name="Walk T."/>
            <person name="White J."/>
            <person name="Yandava C."/>
            <person name="Haas B."/>
            <person name="Henn M.R."/>
            <person name="Nusbaum C."/>
            <person name="Birren B."/>
        </authorList>
    </citation>
    <scope>NUCLEOTIDE SEQUENCE [LARGE SCALE GENOMIC DNA]</scope>
    <source>
        <strain evidence="2">NA</strain>
    </source>
</reference>
<dbReference type="PANTHER" id="PTHR31840">
    <property type="entry name" value="COILED-COIL DOMAIN-CONTAINING PROTEIN 97"/>
    <property type="match status" value="1"/>
</dbReference>
<evidence type="ECO:0008006" key="3">
    <source>
        <dbReference type="Google" id="ProtNLM"/>
    </source>
</evidence>
<dbReference type="Proteomes" id="UP000004810">
    <property type="component" value="Unassembled WGS sequence"/>
</dbReference>
<gene>
    <name evidence="1" type="ORF">WUBG_15836</name>
</gene>
<dbReference type="EMBL" id="ADBV01014406">
    <property type="protein sequence ID" value="EJW73259.1"/>
    <property type="molecule type" value="Genomic_DNA"/>
</dbReference>
<organism evidence="1 2">
    <name type="scientific">Wuchereria bancrofti</name>
    <dbReference type="NCBI Taxonomy" id="6293"/>
    <lineage>
        <taxon>Eukaryota</taxon>
        <taxon>Metazoa</taxon>
        <taxon>Ecdysozoa</taxon>
        <taxon>Nematoda</taxon>
        <taxon>Chromadorea</taxon>
        <taxon>Rhabditida</taxon>
        <taxon>Spirurina</taxon>
        <taxon>Spiruromorpha</taxon>
        <taxon>Filarioidea</taxon>
        <taxon>Onchocercidae</taxon>
        <taxon>Wuchereria</taxon>
    </lineage>
</organism>